<comment type="caution">
    <text evidence="1">The sequence shown here is derived from an EMBL/GenBank/DDBJ whole genome shotgun (WGS) entry which is preliminary data.</text>
</comment>
<keyword evidence="2" id="KW-1185">Reference proteome</keyword>
<dbReference type="EMBL" id="JBHSMZ010000016">
    <property type="protein sequence ID" value="MFC5550890.1"/>
    <property type="molecule type" value="Genomic_DNA"/>
</dbReference>
<dbReference type="Proteomes" id="UP001596086">
    <property type="component" value="Unassembled WGS sequence"/>
</dbReference>
<name>A0ABW0S598_9BURK</name>
<sequence>MSTATITQAQDKGLRHQFAETARNIRAFAIELYVAHGGWFSHDATRAGQTSRRQLLSLAAAAESHSPALSAELRHFASK</sequence>
<protein>
    <submittedName>
        <fullName evidence="1">Uncharacterized protein</fullName>
    </submittedName>
</protein>
<evidence type="ECO:0000313" key="1">
    <source>
        <dbReference type="EMBL" id="MFC5550890.1"/>
    </source>
</evidence>
<dbReference type="RefSeq" id="WP_379774166.1">
    <property type="nucleotide sequence ID" value="NZ_JBHSMZ010000016.1"/>
</dbReference>
<proteinExistence type="predicted"/>
<gene>
    <name evidence="1" type="ORF">ACFPO9_20430</name>
</gene>
<reference evidence="2" key="1">
    <citation type="journal article" date="2019" name="Int. J. Syst. Evol. Microbiol.">
        <title>The Global Catalogue of Microorganisms (GCM) 10K type strain sequencing project: providing services to taxonomists for standard genome sequencing and annotation.</title>
        <authorList>
            <consortium name="The Broad Institute Genomics Platform"/>
            <consortium name="The Broad Institute Genome Sequencing Center for Infectious Disease"/>
            <person name="Wu L."/>
            <person name="Ma J."/>
        </authorList>
    </citation>
    <scope>NUCLEOTIDE SEQUENCE [LARGE SCALE GENOMIC DNA]</scope>
    <source>
        <strain evidence="2">CGMCC 4.5798</strain>
    </source>
</reference>
<organism evidence="1 2">
    <name type="scientific">Massilia aerilata</name>
    <dbReference type="NCBI Taxonomy" id="453817"/>
    <lineage>
        <taxon>Bacteria</taxon>
        <taxon>Pseudomonadati</taxon>
        <taxon>Pseudomonadota</taxon>
        <taxon>Betaproteobacteria</taxon>
        <taxon>Burkholderiales</taxon>
        <taxon>Oxalobacteraceae</taxon>
        <taxon>Telluria group</taxon>
        <taxon>Massilia</taxon>
    </lineage>
</organism>
<evidence type="ECO:0000313" key="2">
    <source>
        <dbReference type="Proteomes" id="UP001596086"/>
    </source>
</evidence>
<accession>A0ABW0S598</accession>